<evidence type="ECO:0000256" key="1">
    <source>
        <dbReference type="SAM" id="SignalP"/>
    </source>
</evidence>
<organism evidence="3 4">
    <name type="scientific">Asticcacaulis excentricus (strain ATCC 15261 / DSM 4724 / KCTC 12464 / NCIMB 9791 / VKM B-1370 / CB 48)</name>
    <dbReference type="NCBI Taxonomy" id="573065"/>
    <lineage>
        <taxon>Bacteria</taxon>
        <taxon>Pseudomonadati</taxon>
        <taxon>Pseudomonadota</taxon>
        <taxon>Alphaproteobacteria</taxon>
        <taxon>Caulobacterales</taxon>
        <taxon>Caulobacteraceae</taxon>
        <taxon>Asticcacaulis</taxon>
    </lineage>
</organism>
<dbReference type="Gene3D" id="2.180.10.10">
    <property type="entry name" value="RHS repeat-associated core"/>
    <property type="match status" value="2"/>
</dbReference>
<dbReference type="PANTHER" id="PTHR32305">
    <property type="match status" value="1"/>
</dbReference>
<name>E8RVR2_ASTEC</name>
<dbReference type="NCBIfam" id="TIGR03696">
    <property type="entry name" value="Rhs_assc_core"/>
    <property type="match status" value="1"/>
</dbReference>
<dbReference type="NCBIfam" id="TIGR01443">
    <property type="entry name" value="intein_Cterm"/>
    <property type="match status" value="1"/>
</dbReference>
<dbReference type="RefSeq" id="WP_013481147.1">
    <property type="nucleotide sequence ID" value="NC_014819.1"/>
</dbReference>
<dbReference type="Proteomes" id="UP000001492">
    <property type="component" value="Plasmid pASTEX02"/>
</dbReference>
<evidence type="ECO:0000313" key="3">
    <source>
        <dbReference type="EMBL" id="ADU15334.1"/>
    </source>
</evidence>
<feature type="chain" id="PRO_5003230927" description="Hint domain-containing protein" evidence="1">
    <location>
        <begin position="28"/>
        <end position="1550"/>
    </location>
</feature>
<evidence type="ECO:0000259" key="2">
    <source>
        <dbReference type="SMART" id="SM00306"/>
    </source>
</evidence>
<dbReference type="EMBL" id="CP002398">
    <property type="protein sequence ID" value="ADU15334.1"/>
    <property type="molecule type" value="Genomic_DNA"/>
</dbReference>
<dbReference type="Pfam" id="PF07591">
    <property type="entry name" value="PT-HINT"/>
    <property type="match status" value="1"/>
</dbReference>
<keyword evidence="1" id="KW-0732">Signal</keyword>
<dbReference type="GO" id="GO:0016539">
    <property type="term" value="P:intein-mediated protein splicing"/>
    <property type="evidence" value="ECO:0007669"/>
    <property type="project" value="InterPro"/>
</dbReference>
<feature type="domain" description="Hint" evidence="2">
    <location>
        <begin position="1317"/>
        <end position="1417"/>
    </location>
</feature>
<dbReference type="HOGENOM" id="CLU_003893_0_0_5"/>
<dbReference type="PANTHER" id="PTHR32305:SF15">
    <property type="entry name" value="PROTEIN RHSA-RELATED"/>
    <property type="match status" value="1"/>
</dbReference>
<evidence type="ECO:0000313" key="4">
    <source>
        <dbReference type="Proteomes" id="UP000001492"/>
    </source>
</evidence>
<dbReference type="CDD" id="cd00081">
    <property type="entry name" value="Hint"/>
    <property type="match status" value="1"/>
</dbReference>
<geneLocation type="plasmid" evidence="3 4">
    <name>pASTEX02</name>
</geneLocation>
<keyword evidence="3" id="KW-0614">Plasmid</keyword>
<gene>
    <name evidence="3" type="ordered locus">Astex_3716</name>
</gene>
<dbReference type="InterPro" id="IPR050708">
    <property type="entry name" value="T6SS_VgrG/RHS"/>
</dbReference>
<protein>
    <recommendedName>
        <fullName evidence="2">Hint domain-containing protein</fullName>
    </recommendedName>
</protein>
<dbReference type="Gene3D" id="2.170.16.10">
    <property type="entry name" value="Hedgehog/Intein (Hint) domain"/>
    <property type="match status" value="1"/>
</dbReference>
<dbReference type="InterPro" id="IPR022385">
    <property type="entry name" value="Rhs_assc_core"/>
</dbReference>
<dbReference type="InterPro" id="IPR006141">
    <property type="entry name" value="Intein_N"/>
</dbReference>
<dbReference type="Pfam" id="PF05593">
    <property type="entry name" value="RHS_repeat"/>
    <property type="match status" value="1"/>
</dbReference>
<dbReference type="InterPro" id="IPR031325">
    <property type="entry name" value="RHS_repeat"/>
</dbReference>
<dbReference type="KEGG" id="aex:Astex_3716"/>
<feature type="signal peptide" evidence="1">
    <location>
        <begin position="1"/>
        <end position="27"/>
    </location>
</feature>
<dbReference type="SMART" id="SM00306">
    <property type="entry name" value="HintN"/>
    <property type="match status" value="1"/>
</dbReference>
<proteinExistence type="predicted"/>
<dbReference type="SUPFAM" id="SSF51294">
    <property type="entry name" value="Hedgehog/intein (Hint) domain"/>
    <property type="match status" value="1"/>
</dbReference>
<sequence length="1550" mass="165876">MCKNIIKSAGAILGLIVATSLGGGAYAQSSSPTPVAPTVTSVDQNDVDLITGKLRMPAITVSAGSNGSGIARSGTSFGFPGEDNFTGVMNQDDYNLRAVSLGNTTEKFQGTFTNNIWSYVPLDGATSTLNCSYNLCNYTLKDGTVAVYDMNLASNVAYPADLGAPITITRPDGEVITLTYKMTTVSTVKYRQLVSVSSSLGWMIKYNPADANSNRTIQVINTAVDYCDPAADTCTALSQSWPQVTISLLGAGWAVKDANNNQTTYTLTGGVGYTEITNPSGLKRTISYYSTGDYKNRVHQVTQGGSTWTYAYSTSGTVLTTTVTNPQGNTRVLQSDTGNLHVLSVQDEAGRVLSYTYSPTTGYVTRVTNPDGNTGGGYTDYTYDSRGNVTQMTVVPQSGSGLPNIVTSATYETGCANIKTCNKPLTVTDATGVTTTYTYDGNSGSVLTETSPTVNGVATQIRYSYSQVTPQIKNSAGALVASTPVWRLTKTSTCMTTASCADTTDEVKTVVSYNSPNVFPTTTTTSRGDGSYANTTTLTYDAVGNITVSDGPKPGTVDATYYYYDNLRRVVGMIGPDPDGSGPLNRPAARKTYDVDGHLTVDESGTVTTVSYAALTGSMTVQEKETNEYSSTTGLAMTARYYDSAGSLKRVTQRSYDSLFRVDCVAQRLNEAAFTSLPASACTLGTAGADGNDRISKYAYDATGAVTKVTSAYGTSLASDDFVKVYLPASGRIESISDAKGNKTSYFYDGLNRLIKTCFPQAGNGTVSSTTDCEQTTYTGARPTSVTLRDGQTINFAYDAMGRVNGKSGALTESFTYNNFGQLVSHTNNGVTSTSAYLSMGWLASETGPKGSVSYQYDTHGKRTRLTYPDGFYVTYEYNDGDQLVAIKENGTTTIASFTADDYSRRHVLNRGNGVTTTYDYDSQSRLNGLTTTIPGSPADNIVMGYAYSPADQIKTRSVGTTGYLMTGMSSQTTGYTPNGLNQIATVAGTNLSYDARGNMTSDGAVTYSYNVNNLLTGTSTGASLAYDSENRLYTISKGGVTTTFVYDGTDLIAEYNGSTLLRRYVHGPDSDEPLVWYEPSETGVLAKRYFTADNQGSIIGITASNGASWAINAYDEYGVPRAGNAGRFQYTGQVYLSEIGLYYYKARLYSPTLGRFMQTDPIGYGDGMNIYAYVQNDPINGSDPTGLTGATDCHSDSCRGKALTTDCPLGDKVCEQAAMADAYNAVQEVVVVGKRRNERPLLKFAVSMLPGGDLINCVAFGCNRREWVTAAVWGVVDLAGGEAFKIGGKILIKVAPKVAELTFTTFKGVGYFTKKCMCLVADTEVATPTGLVAIQDIKVGDLVLAYNEANGQVVAKPVSALIRPAPQATFEVKLEAAANQDREVFRASADHPWLMTNGQWVHTQDLKVGQHVKTATGIDLVVTALKPTGKSEQTYNLTVDDLHTYLIGNDHAVVHNSGTCRLLWKLTKEGAEKVANGPFGKLYKSAPDKFGNVYWWSKDIAGHGGSAFKVFEEGSDGLHWYKDADKYGDFIVGKHKGDTGLFIPWSQIH</sequence>
<dbReference type="InterPro" id="IPR003587">
    <property type="entry name" value="Hint_dom_N"/>
</dbReference>
<reference evidence="4" key="1">
    <citation type="submission" date="2010-12" db="EMBL/GenBank/DDBJ databases">
        <title>Complete sequence of plasmid 2 of Asticcacaulis excentricus CB 48.</title>
        <authorList>
            <consortium name="US DOE Joint Genome Institute"/>
            <person name="Lucas S."/>
            <person name="Copeland A."/>
            <person name="Lapidus A."/>
            <person name="Cheng J.-F."/>
            <person name="Bruce D."/>
            <person name="Goodwin L."/>
            <person name="Pitluck S."/>
            <person name="Teshima H."/>
            <person name="Davenport K."/>
            <person name="Detter J.C."/>
            <person name="Han C."/>
            <person name="Tapia R."/>
            <person name="Land M."/>
            <person name="Hauser L."/>
            <person name="Jeffries C."/>
            <person name="Kyrpides N."/>
            <person name="Ivanova N."/>
            <person name="Ovchinnikova G."/>
            <person name="Brun Y.V."/>
            <person name="Woyke T."/>
        </authorList>
    </citation>
    <scope>NUCLEOTIDE SEQUENCE [LARGE SCALE GENOMIC DNA]</scope>
    <source>
        <strain evidence="4">ATCC 15261 / DSM 4724 / KCTC 12464 / NCIMB 9791 / VKM B-1370 / CB 48</strain>
        <plasmid evidence="4">pASTEX02</plasmid>
    </source>
</reference>
<dbReference type="InterPro" id="IPR030934">
    <property type="entry name" value="Intein_C"/>
</dbReference>
<accession>E8RVR2</accession>
<dbReference type="InterPro" id="IPR036844">
    <property type="entry name" value="Hint_dom_sf"/>
</dbReference>
<dbReference type="PRINTS" id="PR00394">
    <property type="entry name" value="RHSPROTEIN"/>
</dbReference>
<dbReference type="PROSITE" id="PS50817">
    <property type="entry name" value="INTEIN_N_TER"/>
    <property type="match status" value="1"/>
</dbReference>
<dbReference type="PROSITE" id="PS50818">
    <property type="entry name" value="INTEIN_C_TER"/>
    <property type="match status" value="1"/>
</dbReference>
<keyword evidence="4" id="KW-1185">Reference proteome</keyword>